<gene>
    <name evidence="1" type="ORF">SDC9_168256</name>
</gene>
<protein>
    <submittedName>
        <fullName evidence="1">Uncharacterized protein</fullName>
    </submittedName>
</protein>
<dbReference type="Pfam" id="PF11187">
    <property type="entry name" value="Mbeg1-like"/>
    <property type="match status" value="1"/>
</dbReference>
<proteinExistence type="predicted"/>
<accession>A0A645G206</accession>
<dbReference type="InterPro" id="IPR024499">
    <property type="entry name" value="Mbeg1-like"/>
</dbReference>
<dbReference type="EMBL" id="VSSQ01068734">
    <property type="protein sequence ID" value="MPN20877.1"/>
    <property type="molecule type" value="Genomic_DNA"/>
</dbReference>
<comment type="caution">
    <text evidence="1">The sequence shown here is derived from an EMBL/GenBank/DDBJ whole genome shotgun (WGS) entry which is preliminary data.</text>
</comment>
<evidence type="ECO:0000313" key="1">
    <source>
        <dbReference type="EMBL" id="MPN20877.1"/>
    </source>
</evidence>
<dbReference type="AlphaFoldDB" id="A0A645G206"/>
<organism evidence="1">
    <name type="scientific">bioreactor metagenome</name>
    <dbReference type="NCBI Taxonomy" id="1076179"/>
    <lineage>
        <taxon>unclassified sequences</taxon>
        <taxon>metagenomes</taxon>
        <taxon>ecological metagenomes</taxon>
    </lineage>
</organism>
<reference evidence="1" key="1">
    <citation type="submission" date="2019-08" db="EMBL/GenBank/DDBJ databases">
        <authorList>
            <person name="Kucharzyk K."/>
            <person name="Murdoch R.W."/>
            <person name="Higgins S."/>
            <person name="Loffler F."/>
        </authorList>
    </citation>
    <scope>NUCLEOTIDE SEQUENCE</scope>
</reference>
<name>A0A645G206_9ZZZZ</name>
<sequence length="154" mass="17330">MVSGRIRTFVPQTSIVGMLLEHAEDYTVVHSKQIGIAQHDPYSWEILGPDFVCLESVTAGCRVMDETVKAWVDDMSPEEREQFIDTFYDILSVTQAQTVSDLAHFSLKNARAIKQTLENTDPETKKMMTEAISKLLDAAKDSFHTLLPHKKASD</sequence>